<gene>
    <name evidence="1" type="ORF">Lqua_1312</name>
</gene>
<dbReference type="Proteomes" id="UP000054639">
    <property type="component" value="Unassembled WGS sequence"/>
</dbReference>
<evidence type="ECO:0000313" key="2">
    <source>
        <dbReference type="Proteomes" id="UP000054639"/>
    </source>
</evidence>
<accession>A0ABR5RQI0</accession>
<dbReference type="EMBL" id="LNYR01000012">
    <property type="protein sequence ID" value="KTD51085.1"/>
    <property type="molecule type" value="Genomic_DNA"/>
</dbReference>
<keyword evidence="2" id="KW-1185">Reference proteome</keyword>
<reference evidence="1 2" key="1">
    <citation type="submission" date="2015-11" db="EMBL/GenBank/DDBJ databases">
        <title>Genomic analysis of 38 Legionella species identifies large and diverse effector repertoires.</title>
        <authorList>
            <person name="Burstein D."/>
            <person name="Amaro F."/>
            <person name="Zusman T."/>
            <person name="Lifshitz Z."/>
            <person name="Cohen O."/>
            <person name="Gilbert J.A."/>
            <person name="Pupko T."/>
            <person name="Shuman H.A."/>
            <person name="Segal G."/>
        </authorList>
    </citation>
    <scope>NUCLEOTIDE SEQUENCE [LARGE SCALE GENOMIC DNA]</scope>
    <source>
        <strain evidence="1 2">ATCC 49507</strain>
    </source>
</reference>
<comment type="caution">
    <text evidence="1">The sequence shown here is derived from an EMBL/GenBank/DDBJ whole genome shotgun (WGS) entry which is preliminary data.</text>
</comment>
<name>A0ABR5RQI0_9GAMM</name>
<protein>
    <submittedName>
        <fullName evidence="1">Uncharacterized protein</fullName>
    </submittedName>
</protein>
<proteinExistence type="predicted"/>
<sequence length="101" mass="11668">MFVFCSLRVKTLIIYSSINVAQLSIASIIAIDEVPRCPLILLYPRLPPRRRRVHSYSFGCDPHNPIIPEFTNSLLRDRGYLEFRPVGLPIVPMQWIRAMNS</sequence>
<evidence type="ECO:0000313" key="1">
    <source>
        <dbReference type="EMBL" id="KTD51085.1"/>
    </source>
</evidence>
<organism evidence="1 2">
    <name type="scientific">Legionella quateirensis</name>
    <dbReference type="NCBI Taxonomy" id="45072"/>
    <lineage>
        <taxon>Bacteria</taxon>
        <taxon>Pseudomonadati</taxon>
        <taxon>Pseudomonadota</taxon>
        <taxon>Gammaproteobacteria</taxon>
        <taxon>Legionellales</taxon>
        <taxon>Legionellaceae</taxon>
        <taxon>Legionella</taxon>
    </lineage>
</organism>